<evidence type="ECO:0000313" key="2">
    <source>
        <dbReference type="EMBL" id="RYR60742.1"/>
    </source>
</evidence>
<reference evidence="2 3" key="1">
    <citation type="submission" date="2019-01" db="EMBL/GenBank/DDBJ databases">
        <title>Sequencing of cultivated peanut Arachis hypogaea provides insights into genome evolution and oil improvement.</title>
        <authorList>
            <person name="Chen X."/>
        </authorList>
    </citation>
    <scope>NUCLEOTIDE SEQUENCE [LARGE SCALE GENOMIC DNA]</scope>
    <source>
        <strain evidence="3">cv. Fuhuasheng</strain>
        <tissue evidence="2">Leaves</tissue>
    </source>
</reference>
<organism evidence="2 3">
    <name type="scientific">Arachis hypogaea</name>
    <name type="common">Peanut</name>
    <dbReference type="NCBI Taxonomy" id="3818"/>
    <lineage>
        <taxon>Eukaryota</taxon>
        <taxon>Viridiplantae</taxon>
        <taxon>Streptophyta</taxon>
        <taxon>Embryophyta</taxon>
        <taxon>Tracheophyta</taxon>
        <taxon>Spermatophyta</taxon>
        <taxon>Magnoliopsida</taxon>
        <taxon>eudicotyledons</taxon>
        <taxon>Gunneridae</taxon>
        <taxon>Pentapetalae</taxon>
        <taxon>rosids</taxon>
        <taxon>fabids</taxon>
        <taxon>Fabales</taxon>
        <taxon>Fabaceae</taxon>
        <taxon>Papilionoideae</taxon>
        <taxon>50 kb inversion clade</taxon>
        <taxon>dalbergioids sensu lato</taxon>
        <taxon>Dalbergieae</taxon>
        <taxon>Pterocarpus clade</taxon>
        <taxon>Arachis</taxon>
    </lineage>
</organism>
<gene>
    <name evidence="2" type="ORF">Ahy_A04g017798</name>
</gene>
<evidence type="ECO:0000313" key="3">
    <source>
        <dbReference type="Proteomes" id="UP000289738"/>
    </source>
</evidence>
<sequence>MQEMFSMYLESRSRISFIELYIEFEQSAANRDILLEDYNSDSEEGFESNYEVVDPGENKDQVDDTMVTDVADVANTLTNQQPFEGPTFMRSLDLEAMHAPKFPQYINAAELPIVTDGEFTVGMKFSSREAVIKTMKDYTICRGVDYRNEVFEVPECPSGIEYAVDLRQQRCDLVNSRVYRARFRPLGNSTTWPVYHRPRFVGNPFLRRVSKGRPRMTRFLNEMDIRMLRDPGRCKQCGVEGHNRSRYRQRGGASAGPAN</sequence>
<dbReference type="Proteomes" id="UP000289738">
    <property type="component" value="Chromosome A04"/>
</dbReference>
<feature type="region of interest" description="Disordered" evidence="1">
    <location>
        <begin position="239"/>
        <end position="259"/>
    </location>
</feature>
<evidence type="ECO:0008006" key="4">
    <source>
        <dbReference type="Google" id="ProtNLM"/>
    </source>
</evidence>
<name>A0A445DC46_ARAHY</name>
<dbReference type="AlphaFoldDB" id="A0A445DC46"/>
<dbReference type="EMBL" id="SDMP01000004">
    <property type="protein sequence ID" value="RYR60742.1"/>
    <property type="molecule type" value="Genomic_DNA"/>
</dbReference>
<keyword evidence="3" id="KW-1185">Reference proteome</keyword>
<comment type="caution">
    <text evidence="2">The sequence shown here is derived from an EMBL/GenBank/DDBJ whole genome shotgun (WGS) entry which is preliminary data.</text>
</comment>
<evidence type="ECO:0000256" key="1">
    <source>
        <dbReference type="SAM" id="MobiDB-lite"/>
    </source>
</evidence>
<proteinExistence type="predicted"/>
<protein>
    <recommendedName>
        <fullName evidence="4">Transposase MuDR plant domain-containing protein</fullName>
    </recommendedName>
</protein>
<accession>A0A445DC46</accession>